<dbReference type="PANTHER" id="PTHR31189">
    <property type="entry name" value="OS03G0336100 PROTEIN-RELATED"/>
    <property type="match status" value="1"/>
</dbReference>
<protein>
    <submittedName>
        <fullName evidence="5">Putative rmlC-like jelly roll protein</fullName>
    </submittedName>
    <submittedName>
        <fullName evidence="4">Sucrose-binding protein-like protein</fullName>
    </submittedName>
</protein>
<dbReference type="SUPFAM" id="SSF51182">
    <property type="entry name" value="RmlC-like cupins"/>
    <property type="match status" value="1"/>
</dbReference>
<dbReference type="AlphaFoldDB" id="G7IDM5"/>
<dbReference type="KEGG" id="mtr:11429744"/>
<reference evidence="8" key="4">
    <citation type="journal article" date="2018" name="Nat. Plants">
        <title>Whole-genome landscape of Medicago truncatula symbiotic genes.</title>
        <authorList>
            <person name="Pecrix Y."/>
            <person name="Staton S.E."/>
            <person name="Sallet E."/>
            <person name="Lelandais-Briere C."/>
            <person name="Moreau S."/>
            <person name="Carrere S."/>
            <person name="Blein T."/>
            <person name="Jardinaud M.F."/>
            <person name="Latrasse D."/>
            <person name="Zouine M."/>
            <person name="Zahm M."/>
            <person name="Kreplak J."/>
            <person name="Mayjonade B."/>
            <person name="Satge C."/>
            <person name="Perez M."/>
            <person name="Cauet S."/>
            <person name="Marande W."/>
            <person name="Chantry-Darmon C."/>
            <person name="Lopez-Roques C."/>
            <person name="Bouchez O."/>
            <person name="Berard A."/>
            <person name="Debelle F."/>
            <person name="Munos S."/>
            <person name="Bendahmane A."/>
            <person name="Berges H."/>
            <person name="Niebel A."/>
            <person name="Buitink J."/>
            <person name="Frugier F."/>
            <person name="Benhamed M."/>
            <person name="Crespi M."/>
            <person name="Gouzy J."/>
            <person name="Gamas P."/>
        </authorList>
    </citation>
    <scope>NUCLEOTIDE SEQUENCE [LARGE SCALE GENOMIC DNA]</scope>
    <source>
        <strain evidence="8">cv. Jemalong A17</strain>
    </source>
</reference>
<dbReference type="STRING" id="3880.G7IDM5"/>
<dbReference type="Gene3D" id="2.60.120.10">
    <property type="entry name" value="Jelly Rolls"/>
    <property type="match status" value="2"/>
</dbReference>
<feature type="region of interest" description="Disordered" evidence="1">
    <location>
        <begin position="372"/>
        <end position="391"/>
    </location>
</feature>
<feature type="signal peptide" evidence="2">
    <location>
        <begin position="1"/>
        <end position="27"/>
    </location>
</feature>
<accession>G7IDM5</accession>
<evidence type="ECO:0000313" key="8">
    <source>
        <dbReference type="Proteomes" id="UP000265566"/>
    </source>
</evidence>
<feature type="domain" description="Cupin type-1" evidence="3">
    <location>
        <begin position="121"/>
        <end position="261"/>
    </location>
</feature>
<dbReference type="OMA" id="NLEVVCF"/>
<keyword evidence="2" id="KW-0732">Signal</keyword>
<name>G7IDM5_MEDTR</name>
<feature type="compositionally biased region" description="Basic and acidic residues" evidence="1">
    <location>
        <begin position="69"/>
        <end position="92"/>
    </location>
</feature>
<dbReference type="OrthoDB" id="1912756at2759"/>
<evidence type="ECO:0000259" key="3">
    <source>
        <dbReference type="SMART" id="SM00835"/>
    </source>
</evidence>
<evidence type="ECO:0000256" key="1">
    <source>
        <dbReference type="SAM" id="MobiDB-lite"/>
    </source>
</evidence>
<gene>
    <name evidence="6" type="primary">11429744</name>
    <name evidence="4" type="ordered locus">MTR_1g071710</name>
    <name evidence="5" type="ORF">MtrunA17_Chr1g0185301</name>
</gene>
<proteinExistence type="predicted"/>
<dbReference type="EMBL" id="CM001217">
    <property type="protein sequence ID" value="AES60861.1"/>
    <property type="molecule type" value="Genomic_DNA"/>
</dbReference>
<organism evidence="4 7">
    <name type="scientific">Medicago truncatula</name>
    <name type="common">Barrel medic</name>
    <name type="synonym">Medicago tribuloides</name>
    <dbReference type="NCBI Taxonomy" id="3880"/>
    <lineage>
        <taxon>Eukaryota</taxon>
        <taxon>Viridiplantae</taxon>
        <taxon>Streptophyta</taxon>
        <taxon>Embryophyta</taxon>
        <taxon>Tracheophyta</taxon>
        <taxon>Spermatophyta</taxon>
        <taxon>Magnoliopsida</taxon>
        <taxon>eudicotyledons</taxon>
        <taxon>Gunneridae</taxon>
        <taxon>Pentapetalae</taxon>
        <taxon>rosids</taxon>
        <taxon>fabids</taxon>
        <taxon>Fabales</taxon>
        <taxon>Fabaceae</taxon>
        <taxon>Papilionoideae</taxon>
        <taxon>50 kb inversion clade</taxon>
        <taxon>NPAAA clade</taxon>
        <taxon>Hologalegina</taxon>
        <taxon>IRL clade</taxon>
        <taxon>Trifolieae</taxon>
        <taxon>Medicago</taxon>
    </lineage>
</organism>
<dbReference type="InterPro" id="IPR011051">
    <property type="entry name" value="RmlC_Cupin_sf"/>
</dbReference>
<dbReference type="CDD" id="cd02245">
    <property type="entry name" value="cupin_7S_vicilin-like_C"/>
    <property type="match status" value="1"/>
</dbReference>
<keyword evidence="7" id="KW-1185">Reference proteome</keyword>
<feature type="domain" description="Cupin type-1" evidence="3">
    <location>
        <begin position="300"/>
        <end position="466"/>
    </location>
</feature>
<dbReference type="InterPro" id="IPR006045">
    <property type="entry name" value="Cupin_1"/>
</dbReference>
<reference evidence="4 6" key="2">
    <citation type="journal article" date="2014" name="BMC Genomics">
        <title>An improved genome release (version Mt4.0) for the model legume Medicago truncatula.</title>
        <authorList>
            <person name="Tang H."/>
            <person name="Krishnakumar V."/>
            <person name="Bidwell S."/>
            <person name="Rosen B."/>
            <person name="Chan A."/>
            <person name="Zhou S."/>
            <person name="Gentzbittel L."/>
            <person name="Childs K.L."/>
            <person name="Yandell M."/>
            <person name="Gundlach H."/>
            <person name="Mayer K.F."/>
            <person name="Schwartz D.C."/>
            <person name="Town C.D."/>
        </authorList>
    </citation>
    <scope>GENOME REANNOTATION</scope>
    <source>
        <strain evidence="6">cv. Jemalong A17</strain>
    </source>
</reference>
<dbReference type="HOGENOM" id="CLU_018703_1_1_1"/>
<dbReference type="PaxDb" id="3880-AES60861"/>
<dbReference type="EnsemblPlants" id="AES60861">
    <property type="protein sequence ID" value="AES60861"/>
    <property type="gene ID" value="MTR_1g071710"/>
</dbReference>
<reference evidence="4 6" key="1">
    <citation type="journal article" date="2011" name="Nature">
        <title>The Medicago genome provides insight into the evolution of rhizobial symbioses.</title>
        <authorList>
            <person name="Young N.D."/>
            <person name="Debelle F."/>
            <person name="Oldroyd G.E."/>
            <person name="Geurts R."/>
            <person name="Cannon S.B."/>
            <person name="Udvardi M.K."/>
            <person name="Benedito V.A."/>
            <person name="Mayer K.F."/>
            <person name="Gouzy J."/>
            <person name="Schoof H."/>
            <person name="Van de Peer Y."/>
            <person name="Proost S."/>
            <person name="Cook D.R."/>
            <person name="Meyers B.C."/>
            <person name="Spannagl M."/>
            <person name="Cheung F."/>
            <person name="De Mita S."/>
            <person name="Krishnakumar V."/>
            <person name="Gundlach H."/>
            <person name="Zhou S."/>
            <person name="Mudge J."/>
            <person name="Bharti A.K."/>
            <person name="Murray J.D."/>
            <person name="Naoumkina M.A."/>
            <person name="Rosen B."/>
            <person name="Silverstein K.A."/>
            <person name="Tang H."/>
            <person name="Rombauts S."/>
            <person name="Zhao P.X."/>
            <person name="Zhou P."/>
            <person name="Barbe V."/>
            <person name="Bardou P."/>
            <person name="Bechner M."/>
            <person name="Bellec A."/>
            <person name="Berger A."/>
            <person name="Berges H."/>
            <person name="Bidwell S."/>
            <person name="Bisseling T."/>
            <person name="Choisne N."/>
            <person name="Couloux A."/>
            <person name="Denny R."/>
            <person name="Deshpande S."/>
            <person name="Dai X."/>
            <person name="Doyle J.J."/>
            <person name="Dudez A.M."/>
            <person name="Farmer A.D."/>
            <person name="Fouteau S."/>
            <person name="Franken C."/>
            <person name="Gibelin C."/>
            <person name="Gish J."/>
            <person name="Goldstein S."/>
            <person name="Gonzalez A.J."/>
            <person name="Green P.J."/>
            <person name="Hallab A."/>
            <person name="Hartog M."/>
            <person name="Hua A."/>
            <person name="Humphray S.J."/>
            <person name="Jeong D.H."/>
            <person name="Jing Y."/>
            <person name="Jocker A."/>
            <person name="Kenton S.M."/>
            <person name="Kim D.J."/>
            <person name="Klee K."/>
            <person name="Lai H."/>
            <person name="Lang C."/>
            <person name="Lin S."/>
            <person name="Macmil S.L."/>
            <person name="Magdelenat G."/>
            <person name="Matthews L."/>
            <person name="McCorrison J."/>
            <person name="Monaghan E.L."/>
            <person name="Mun J.H."/>
            <person name="Najar F.Z."/>
            <person name="Nicholson C."/>
            <person name="Noirot C."/>
            <person name="O'Bleness M."/>
            <person name="Paule C.R."/>
            <person name="Poulain J."/>
            <person name="Prion F."/>
            <person name="Qin B."/>
            <person name="Qu C."/>
            <person name="Retzel E.F."/>
            <person name="Riddle C."/>
            <person name="Sallet E."/>
            <person name="Samain S."/>
            <person name="Samson N."/>
            <person name="Sanders I."/>
            <person name="Saurat O."/>
            <person name="Scarpelli C."/>
            <person name="Schiex T."/>
            <person name="Segurens B."/>
            <person name="Severin A.J."/>
            <person name="Sherrier D.J."/>
            <person name="Shi R."/>
            <person name="Sims S."/>
            <person name="Singer S.R."/>
            <person name="Sinharoy S."/>
            <person name="Sterck L."/>
            <person name="Viollet A."/>
            <person name="Wang B.B."/>
            <person name="Wang K."/>
            <person name="Wang M."/>
            <person name="Wang X."/>
            <person name="Warfsmann J."/>
            <person name="Weissenbach J."/>
            <person name="White D.D."/>
            <person name="White J.D."/>
            <person name="Wiley G.B."/>
            <person name="Wincker P."/>
            <person name="Xing Y."/>
            <person name="Yang L."/>
            <person name="Yao Z."/>
            <person name="Ying F."/>
            <person name="Zhai J."/>
            <person name="Zhou L."/>
            <person name="Zuber A."/>
            <person name="Denarie J."/>
            <person name="Dixon R.A."/>
            <person name="May G.D."/>
            <person name="Schwartz D.C."/>
            <person name="Rogers J."/>
            <person name="Quetier F."/>
            <person name="Town C.D."/>
            <person name="Roe B.A."/>
        </authorList>
    </citation>
    <scope>NUCLEOTIDE SEQUENCE [LARGE SCALE GENOMIC DNA]</scope>
    <source>
        <strain evidence="4">A17</strain>
        <strain evidence="6">cv. Jemalong A17</strain>
    </source>
</reference>
<evidence type="ECO:0000313" key="5">
    <source>
        <dbReference type="EMBL" id="RHN80165.1"/>
    </source>
</evidence>
<dbReference type="PANTHER" id="PTHR31189:SF13">
    <property type="entry name" value="CUPINCIN"/>
    <property type="match status" value="1"/>
</dbReference>
<reference evidence="5" key="5">
    <citation type="journal article" date="2018" name="Nat. Plants">
        <title>Whole-genome landscape of Medicago truncatula symbiotic genes.</title>
        <authorList>
            <person name="Pecrix Y."/>
            <person name="Gamas P."/>
            <person name="Carrere S."/>
        </authorList>
    </citation>
    <scope>NUCLEOTIDE SEQUENCE</scope>
    <source>
        <tissue evidence="5">Leaves</tissue>
    </source>
</reference>
<dbReference type="eggNOG" id="ENOG502QQEP">
    <property type="taxonomic scope" value="Eukaryota"/>
</dbReference>
<evidence type="ECO:0000313" key="7">
    <source>
        <dbReference type="Proteomes" id="UP000002051"/>
    </source>
</evidence>
<feature type="chain" id="PRO_5014572129" evidence="2">
    <location>
        <begin position="28"/>
        <end position="494"/>
    </location>
</feature>
<dbReference type="Pfam" id="PF00190">
    <property type="entry name" value="Cupin_1"/>
    <property type="match status" value="2"/>
</dbReference>
<dbReference type="Gramene" id="rna4055">
    <property type="protein sequence ID" value="RHN80165.1"/>
    <property type="gene ID" value="gene4055"/>
</dbReference>
<dbReference type="InterPro" id="IPR014710">
    <property type="entry name" value="RmlC-like_jellyroll"/>
</dbReference>
<dbReference type="EMBL" id="PSQE01000001">
    <property type="protein sequence ID" value="RHN80165.1"/>
    <property type="molecule type" value="Genomic_DNA"/>
</dbReference>
<feature type="compositionally biased region" description="Low complexity" evidence="1">
    <location>
        <begin position="375"/>
        <end position="390"/>
    </location>
</feature>
<dbReference type="Proteomes" id="UP000265566">
    <property type="component" value="Chromosome 1"/>
</dbReference>
<feature type="region of interest" description="Disordered" evidence="1">
    <location>
        <begin position="69"/>
        <end position="99"/>
    </location>
</feature>
<sequence>MAMKTKLSLAIFLFFLLALLCSNLAIAIGREETDPELKTCIHQCKQQRQYDEEDKGICMDKCEDYHRMKQEREKRQHQHQREHEHQHEREHEHEEDENPYVFEDRDFETKIDTDDGRVMALNMFDQKSKLLRNFENYGLTILEAKGHAFVSPHHFDSEVIFFNVKGRGIIGLVMEDKTERFNLEAGDIMRVPAGTPMYLVNRDENEKLFVAALHMPPSSASAPVNLEAFFGPAGRDPESVLTAFSSKVLQAAFKSPKGKLESFLDEQNKGRIFKIQKEDLSGLAPKKSIWPFGGQFKNPFNIFSNNPAFSNQFGSLFEVGPSEITSGLDGLNLMLTFANITKGSMSTIYYNTNANKIALVIDGEGEFEMACPHMSSSSSHSKQRRSSSTSYQKINARLRPGTVFVVPAGHPFVTIASKNNNLKIVCFEVNAQRNKKLAFAGKNNIVSALDKTAKKLAFDKSAEKVDEIFKRDEEFFFPYDVEDESKEEHGRADE</sequence>
<dbReference type="SMART" id="SM00835">
    <property type="entry name" value="Cupin_1"/>
    <property type="match status" value="2"/>
</dbReference>
<dbReference type="Proteomes" id="UP000002051">
    <property type="component" value="Unassembled WGS sequence"/>
</dbReference>
<reference evidence="6" key="3">
    <citation type="submission" date="2015-04" db="UniProtKB">
        <authorList>
            <consortium name="EnsemblPlants"/>
        </authorList>
    </citation>
    <scope>IDENTIFICATION</scope>
    <source>
        <strain evidence="6">cv. Jemalong A17</strain>
    </source>
</reference>
<dbReference type="CDD" id="cd02244">
    <property type="entry name" value="cupin_7S_vicilin-like_N"/>
    <property type="match status" value="1"/>
</dbReference>
<dbReference type="InterPro" id="IPR050253">
    <property type="entry name" value="Seed_Storage-Functional"/>
</dbReference>
<evidence type="ECO:0000313" key="4">
    <source>
        <dbReference type="EMBL" id="AES60861.1"/>
    </source>
</evidence>
<evidence type="ECO:0000313" key="6">
    <source>
        <dbReference type="EnsemblPlants" id="AES60861"/>
    </source>
</evidence>
<evidence type="ECO:0000256" key="2">
    <source>
        <dbReference type="SAM" id="SignalP"/>
    </source>
</evidence>